<keyword evidence="10 11" id="KW-0739">Sodium transport</keyword>
<keyword evidence="6 11" id="KW-1133">Transmembrane helix</keyword>
<dbReference type="RefSeq" id="WP_135077859.1">
    <property type="nucleotide sequence ID" value="NZ_CP038267.1"/>
</dbReference>
<keyword evidence="5 11" id="KW-0812">Transmembrane</keyword>
<dbReference type="Proteomes" id="UP000294894">
    <property type="component" value="Chromosome"/>
</dbReference>
<feature type="transmembrane region" description="Helical" evidence="11">
    <location>
        <begin position="134"/>
        <end position="155"/>
    </location>
</feature>
<dbReference type="GO" id="GO:0005886">
    <property type="term" value="C:plasma membrane"/>
    <property type="evidence" value="ECO:0007669"/>
    <property type="project" value="UniProtKB-SubCell"/>
</dbReference>
<dbReference type="GO" id="GO:0006885">
    <property type="term" value="P:regulation of pH"/>
    <property type="evidence" value="ECO:0007669"/>
    <property type="project" value="UniProtKB-UniRule"/>
</dbReference>
<accession>A0A4P7GMF0</accession>
<evidence type="ECO:0000256" key="3">
    <source>
        <dbReference type="ARBA" id="ARBA00022449"/>
    </source>
</evidence>
<dbReference type="HAMAP" id="MF_01844">
    <property type="entry name" value="NhaA"/>
    <property type="match status" value="1"/>
</dbReference>
<dbReference type="AlphaFoldDB" id="A0A4P7GMF0"/>
<feature type="transmembrane region" description="Helical" evidence="11">
    <location>
        <begin position="109"/>
        <end position="128"/>
    </location>
</feature>
<evidence type="ECO:0000256" key="9">
    <source>
        <dbReference type="ARBA" id="ARBA00023136"/>
    </source>
</evidence>
<evidence type="ECO:0000256" key="7">
    <source>
        <dbReference type="ARBA" id="ARBA00023053"/>
    </source>
</evidence>
<dbReference type="KEGG" id="noy:EXE57_12170"/>
<keyword evidence="4 11" id="KW-1003">Cell membrane</keyword>
<evidence type="ECO:0000256" key="10">
    <source>
        <dbReference type="ARBA" id="ARBA00023201"/>
    </source>
</evidence>
<evidence type="ECO:0000256" key="4">
    <source>
        <dbReference type="ARBA" id="ARBA00022475"/>
    </source>
</evidence>
<dbReference type="PANTHER" id="PTHR30341">
    <property type="entry name" value="SODIUM ION/PROTON ANTIPORTER NHAA-RELATED"/>
    <property type="match status" value="1"/>
</dbReference>
<organism evidence="12 13">
    <name type="scientific">Nocardioides euryhalodurans</name>
    <dbReference type="NCBI Taxonomy" id="2518370"/>
    <lineage>
        <taxon>Bacteria</taxon>
        <taxon>Bacillati</taxon>
        <taxon>Actinomycetota</taxon>
        <taxon>Actinomycetes</taxon>
        <taxon>Propionibacteriales</taxon>
        <taxon>Nocardioidaceae</taxon>
        <taxon>Nocardioides</taxon>
    </lineage>
</organism>
<reference evidence="12 13" key="1">
    <citation type="submission" date="2019-03" db="EMBL/GenBank/DDBJ databases">
        <title>Three New Species of Nocardioides, Nocardioides euryhalodurans sp. nov., Nocardioides seonyuensis sp. nov. and Nocardioides eburneoflavus sp. nov., Iolated from Soil.</title>
        <authorList>
            <person name="Roh S.G."/>
            <person name="Lee C."/>
            <person name="Kim M.-K."/>
            <person name="Kim S.B."/>
        </authorList>
    </citation>
    <scope>NUCLEOTIDE SEQUENCE [LARGE SCALE GENOMIC DNA]</scope>
    <source>
        <strain evidence="12 13">MMS17-SY117</strain>
    </source>
</reference>
<dbReference type="InterPro" id="IPR004670">
    <property type="entry name" value="NhaA"/>
</dbReference>
<evidence type="ECO:0000256" key="8">
    <source>
        <dbReference type="ARBA" id="ARBA00023065"/>
    </source>
</evidence>
<keyword evidence="2 11" id="KW-0813">Transport</keyword>
<evidence type="ECO:0000313" key="12">
    <source>
        <dbReference type="EMBL" id="QBR92941.1"/>
    </source>
</evidence>
<comment type="catalytic activity">
    <reaction evidence="11">
        <text>Na(+)(in) + 2 H(+)(out) = Na(+)(out) + 2 H(+)(in)</text>
        <dbReference type="Rhea" id="RHEA:29251"/>
        <dbReference type="ChEBI" id="CHEBI:15378"/>
        <dbReference type="ChEBI" id="CHEBI:29101"/>
    </reaction>
</comment>
<dbReference type="Gene3D" id="1.20.1530.10">
    <property type="entry name" value="Na+/H+ antiporter like domain"/>
    <property type="match status" value="1"/>
</dbReference>
<proteinExistence type="inferred from homology"/>
<feature type="transmembrane region" description="Helical" evidence="11">
    <location>
        <begin position="312"/>
        <end position="335"/>
    </location>
</feature>
<feature type="transmembrane region" description="Helical" evidence="11">
    <location>
        <begin position="70"/>
        <end position="88"/>
    </location>
</feature>
<evidence type="ECO:0000256" key="11">
    <source>
        <dbReference type="HAMAP-Rule" id="MF_01844"/>
    </source>
</evidence>
<feature type="transmembrane region" description="Helical" evidence="11">
    <location>
        <begin position="347"/>
        <end position="370"/>
    </location>
</feature>
<dbReference type="OrthoDB" id="117402at2"/>
<evidence type="ECO:0000256" key="6">
    <source>
        <dbReference type="ARBA" id="ARBA00022989"/>
    </source>
</evidence>
<feature type="transmembrane region" description="Helical" evidence="11">
    <location>
        <begin position="167"/>
        <end position="186"/>
    </location>
</feature>
<dbReference type="NCBIfam" id="TIGR00773">
    <property type="entry name" value="NhaA"/>
    <property type="match status" value="1"/>
</dbReference>
<comment type="similarity">
    <text evidence="11">Belongs to the NhaA Na(+)/H(+) (TC 2.A.33) antiporter family.</text>
</comment>
<dbReference type="InterPro" id="IPR023171">
    <property type="entry name" value="Na/H_antiporter_dom_sf"/>
</dbReference>
<dbReference type="GO" id="GO:0015385">
    <property type="term" value="F:sodium:proton antiporter activity"/>
    <property type="evidence" value="ECO:0007669"/>
    <property type="project" value="UniProtKB-UniRule"/>
</dbReference>
<keyword evidence="8 11" id="KW-0406">Ion transport</keyword>
<feature type="transmembrane region" description="Helical" evidence="11">
    <location>
        <begin position="382"/>
        <end position="403"/>
    </location>
</feature>
<dbReference type="EMBL" id="CP038267">
    <property type="protein sequence ID" value="QBR92941.1"/>
    <property type="molecule type" value="Genomic_DNA"/>
</dbReference>
<evidence type="ECO:0000256" key="2">
    <source>
        <dbReference type="ARBA" id="ARBA00022448"/>
    </source>
</evidence>
<evidence type="ECO:0000256" key="1">
    <source>
        <dbReference type="ARBA" id="ARBA00004429"/>
    </source>
</evidence>
<feature type="transmembrane region" description="Helical" evidence="11">
    <location>
        <begin position="24"/>
        <end position="50"/>
    </location>
</feature>
<protein>
    <recommendedName>
        <fullName evidence="11">Na(+)/H(+) antiporter NhaA</fullName>
    </recommendedName>
    <alternativeName>
        <fullName evidence="11">Sodium/proton antiporter NhaA</fullName>
    </alternativeName>
</protein>
<comment type="subcellular location">
    <subcellularLocation>
        <location evidence="1">Cell inner membrane</location>
        <topology evidence="1">Multi-pass membrane protein</topology>
    </subcellularLocation>
    <subcellularLocation>
        <location evidence="11">Cell membrane</location>
        <topology evidence="11">Multi-pass membrane protein</topology>
    </subcellularLocation>
</comment>
<dbReference type="PANTHER" id="PTHR30341:SF0">
    <property type="entry name" value="NA(+)_H(+) ANTIPORTER NHAA"/>
    <property type="match status" value="1"/>
</dbReference>
<name>A0A4P7GMF0_9ACTN</name>
<feature type="transmembrane region" description="Helical" evidence="11">
    <location>
        <begin position="192"/>
        <end position="209"/>
    </location>
</feature>
<dbReference type="Pfam" id="PF06965">
    <property type="entry name" value="Na_H_antiport_1"/>
    <property type="match status" value="1"/>
</dbReference>
<gene>
    <name evidence="11 12" type="primary">nhaA</name>
    <name evidence="12" type="ORF">EXE57_12170</name>
</gene>
<comment type="function">
    <text evidence="11">Na(+)/H(+) antiporter that extrudes sodium in exchange for external protons.</text>
</comment>
<sequence length="419" mass="42848">MSHSLLDPATRPVERARAFLSREVVGGGLLLGAAAAGLVLANSPAGGWYAALRDRSVGGEVLGLDLDLTVAHWAADGLLAVFFFLVGLELKREFVAGELRDPRKALVPVAAAVGGVVVPAVLFVAINAGDDVALQGWAIPAATDIAIALAVLAMVARNLPPALRTFLLTLAVVDDLIAITIIAVGYTADLALSPLVLAVVPLVCFALLARRGADLLVDTPWAAWAMLFPLGAVTWALVHESGLHATLAGVALALTAPVRGDGGALEDGLAQTLEHRVQPWSAGVCVPVFAFFSAGVAVGGTSGFVESLGSPVAVGIVVSLVIGKILGIAGTAWLVTRLPVADLDHSLEWIDVLGLASLAGIGFTVSLLITELSYPGSSLEDVGKVGVLTASLLAAAIGTAVLWPRDRRARRAGPSTEGT</sequence>
<keyword evidence="3 11" id="KW-0050">Antiport</keyword>
<evidence type="ECO:0000313" key="13">
    <source>
        <dbReference type="Proteomes" id="UP000294894"/>
    </source>
</evidence>
<evidence type="ECO:0000256" key="5">
    <source>
        <dbReference type="ARBA" id="ARBA00022692"/>
    </source>
</evidence>
<feature type="transmembrane region" description="Helical" evidence="11">
    <location>
        <begin position="280"/>
        <end position="300"/>
    </location>
</feature>
<keyword evidence="7 11" id="KW-0915">Sodium</keyword>
<keyword evidence="9 11" id="KW-0472">Membrane</keyword>
<keyword evidence="13" id="KW-1185">Reference proteome</keyword>